<comment type="caution">
    <text evidence="2">The sequence shown here is derived from an EMBL/GenBank/DDBJ whole genome shotgun (WGS) entry which is preliminary data.</text>
</comment>
<dbReference type="Proteomes" id="UP000284605">
    <property type="component" value="Unassembled WGS sequence"/>
</dbReference>
<evidence type="ECO:0000256" key="1">
    <source>
        <dbReference type="SAM" id="MobiDB-lite"/>
    </source>
</evidence>
<proteinExistence type="predicted"/>
<feature type="compositionally biased region" description="Basic residues" evidence="1">
    <location>
        <begin position="113"/>
        <end position="123"/>
    </location>
</feature>
<dbReference type="EMBL" id="QYUK01000011">
    <property type="protein sequence ID" value="RJF88583.1"/>
    <property type="molecule type" value="Genomic_DNA"/>
</dbReference>
<accession>A0A418WEX6</accession>
<evidence type="ECO:0000313" key="2">
    <source>
        <dbReference type="EMBL" id="RJF88583.1"/>
    </source>
</evidence>
<feature type="region of interest" description="Disordered" evidence="1">
    <location>
        <begin position="99"/>
        <end position="132"/>
    </location>
</feature>
<sequence>MQIDDELERLRVAGADRLAAQHIMQGRPLGGLALLGRGVAGSSTYHSAGAAPAAGGAGASAGRTCAVGASAAGAGVVSCARAGTAVAIARANRYGARIMVSPSHGFDPQAARLRPRGQGRRRQPSTGMPHRS</sequence>
<reference evidence="2 3" key="1">
    <citation type="submission" date="2018-09" db="EMBL/GenBank/DDBJ databases">
        <authorList>
            <person name="Zhu H."/>
        </authorList>
    </citation>
    <scope>NUCLEOTIDE SEQUENCE [LARGE SCALE GENOMIC DNA]</scope>
    <source>
        <strain evidence="2 3">K1W22B-8</strain>
    </source>
</reference>
<organism evidence="2 3">
    <name type="scientific">Oleomonas cavernae</name>
    <dbReference type="NCBI Taxonomy" id="2320859"/>
    <lineage>
        <taxon>Bacteria</taxon>
        <taxon>Pseudomonadati</taxon>
        <taxon>Pseudomonadota</taxon>
        <taxon>Alphaproteobacteria</taxon>
        <taxon>Acetobacterales</taxon>
        <taxon>Acetobacteraceae</taxon>
        <taxon>Oleomonas</taxon>
    </lineage>
</organism>
<gene>
    <name evidence="2" type="ORF">D3874_17565</name>
</gene>
<protein>
    <submittedName>
        <fullName evidence="2">Uncharacterized protein</fullName>
    </submittedName>
</protein>
<dbReference type="AlphaFoldDB" id="A0A418WEX6"/>
<evidence type="ECO:0000313" key="3">
    <source>
        <dbReference type="Proteomes" id="UP000284605"/>
    </source>
</evidence>
<name>A0A418WEX6_9PROT</name>
<keyword evidence="3" id="KW-1185">Reference proteome</keyword>